<evidence type="ECO:0000313" key="2">
    <source>
        <dbReference type="Proteomes" id="UP001234297"/>
    </source>
</evidence>
<evidence type="ECO:0000313" key="1">
    <source>
        <dbReference type="EMBL" id="KAJ8640321.1"/>
    </source>
</evidence>
<dbReference type="EMBL" id="CM056813">
    <property type="protein sequence ID" value="KAJ8640321.1"/>
    <property type="molecule type" value="Genomic_DNA"/>
</dbReference>
<dbReference type="Proteomes" id="UP001234297">
    <property type="component" value="Chromosome 5"/>
</dbReference>
<reference evidence="1 2" key="1">
    <citation type="journal article" date="2022" name="Hortic Res">
        <title>A haplotype resolved chromosomal level avocado genome allows analysis of novel avocado genes.</title>
        <authorList>
            <person name="Nath O."/>
            <person name="Fletcher S.J."/>
            <person name="Hayward A."/>
            <person name="Shaw L.M."/>
            <person name="Masouleh A.K."/>
            <person name="Furtado A."/>
            <person name="Henry R.J."/>
            <person name="Mitter N."/>
        </authorList>
    </citation>
    <scope>NUCLEOTIDE SEQUENCE [LARGE SCALE GENOMIC DNA]</scope>
    <source>
        <strain evidence="2">cv. Hass</strain>
    </source>
</reference>
<keyword evidence="2" id="KW-1185">Reference proteome</keyword>
<accession>A0ACC2M3X4</accession>
<sequence>MGEEIESLHKNQTWELVKPPKGQKIVGCKWVFKKKEGTPGVSAYDNCVYHKKHSNGSYVYLLLYVDDMLIAAKDMFEINRLKTQLSGGFEMKDLGAAKKILGMEIQRDRKVGKLSLSQKGYLEKVMEHFGMQSSKPMNTPLAAHFKLSAALSPQIEEEVEHMSRVPYASAVGSIISNNTFGSVIGYVDSDFAGDLDRRRSLTGYVFTFVSGAISWKAALQSKDVLSTTEAEYMAATEAVKEAIWLAGLVGDLGLEQKLVIVFYDSQSAID</sequence>
<protein>
    <submittedName>
        <fullName evidence="1">Uncharacterized protein</fullName>
    </submittedName>
</protein>
<proteinExistence type="predicted"/>
<comment type="caution">
    <text evidence="1">The sequence shown here is derived from an EMBL/GenBank/DDBJ whole genome shotgun (WGS) entry which is preliminary data.</text>
</comment>
<gene>
    <name evidence="1" type="ORF">MRB53_017015</name>
</gene>
<name>A0ACC2M3X4_PERAE</name>
<organism evidence="1 2">
    <name type="scientific">Persea americana</name>
    <name type="common">Avocado</name>
    <dbReference type="NCBI Taxonomy" id="3435"/>
    <lineage>
        <taxon>Eukaryota</taxon>
        <taxon>Viridiplantae</taxon>
        <taxon>Streptophyta</taxon>
        <taxon>Embryophyta</taxon>
        <taxon>Tracheophyta</taxon>
        <taxon>Spermatophyta</taxon>
        <taxon>Magnoliopsida</taxon>
        <taxon>Magnoliidae</taxon>
        <taxon>Laurales</taxon>
        <taxon>Lauraceae</taxon>
        <taxon>Persea</taxon>
    </lineage>
</organism>